<feature type="domain" description="RuvB-like AAA+ ATPase" evidence="3">
    <location>
        <begin position="1"/>
        <end position="48"/>
    </location>
</feature>
<dbReference type="GO" id="GO:0009378">
    <property type="term" value="F:four-way junction helicase activity"/>
    <property type="evidence" value="ECO:0007669"/>
    <property type="project" value="InterPro"/>
</dbReference>
<dbReference type="InterPro" id="IPR027417">
    <property type="entry name" value="P-loop_NTPase"/>
</dbReference>
<protein>
    <recommendedName>
        <fullName evidence="3">RuvB-like AAA+ ATPase domain-containing protein</fullName>
    </recommendedName>
</protein>
<dbReference type="SUPFAM" id="SSF52540">
    <property type="entry name" value="P-loop containing nucleoside triphosphate hydrolases"/>
    <property type="match status" value="1"/>
</dbReference>
<dbReference type="InterPro" id="IPR004605">
    <property type="entry name" value="DNA_helicase_Holl-junc_RuvB"/>
</dbReference>
<reference evidence="4" key="1">
    <citation type="journal article" date="2014" name="Front. Microbiol.">
        <title>High frequency of phylogenetically diverse reductive dehalogenase-homologous genes in deep subseafloor sedimentary metagenomes.</title>
        <authorList>
            <person name="Kawai M."/>
            <person name="Futagami T."/>
            <person name="Toyoda A."/>
            <person name="Takaki Y."/>
            <person name="Nishi S."/>
            <person name="Hori S."/>
            <person name="Arai W."/>
            <person name="Tsubouchi T."/>
            <person name="Morono Y."/>
            <person name="Uchiyama I."/>
            <person name="Ito T."/>
            <person name="Fujiyama A."/>
            <person name="Inagaki F."/>
            <person name="Takami H."/>
        </authorList>
    </citation>
    <scope>NUCLEOTIDE SEQUENCE</scope>
    <source>
        <strain evidence="4">Expedition CK06-06</strain>
    </source>
</reference>
<evidence type="ECO:0000256" key="2">
    <source>
        <dbReference type="ARBA" id="ARBA00022840"/>
    </source>
</evidence>
<proteinExistence type="predicted"/>
<evidence type="ECO:0000313" key="4">
    <source>
        <dbReference type="EMBL" id="GAI24917.1"/>
    </source>
</evidence>
<dbReference type="Pfam" id="PF05496">
    <property type="entry name" value="RuvB_N"/>
    <property type="match status" value="1"/>
</dbReference>
<evidence type="ECO:0000259" key="3">
    <source>
        <dbReference type="Pfam" id="PF05496"/>
    </source>
</evidence>
<dbReference type="PANTHER" id="PTHR42848:SF1">
    <property type="entry name" value="HOLLIDAY JUNCTION BRANCH MIGRATION COMPLEX SUBUNIT RUVB"/>
    <property type="match status" value="1"/>
</dbReference>
<keyword evidence="2" id="KW-0067">ATP-binding</keyword>
<dbReference type="GO" id="GO:0005524">
    <property type="term" value="F:ATP binding"/>
    <property type="evidence" value="ECO:0007669"/>
    <property type="project" value="UniProtKB-KW"/>
</dbReference>
<name>X1LZX0_9ZZZZ</name>
<keyword evidence="1" id="KW-0547">Nucleotide-binding</keyword>
<dbReference type="EMBL" id="BARV01020222">
    <property type="protein sequence ID" value="GAI24917.1"/>
    <property type="molecule type" value="Genomic_DNA"/>
</dbReference>
<evidence type="ECO:0000256" key="1">
    <source>
        <dbReference type="ARBA" id="ARBA00022741"/>
    </source>
</evidence>
<gene>
    <name evidence="4" type="ORF">S06H3_33809</name>
</gene>
<sequence>MSIAITAAKGRSEALDHILLYGPPGLGKTTLAYIIAAEMGVNIRITSELVTLIFSPSSLSITSVTPSISEIMA</sequence>
<dbReference type="GO" id="GO:0006310">
    <property type="term" value="P:DNA recombination"/>
    <property type="evidence" value="ECO:0007669"/>
    <property type="project" value="InterPro"/>
</dbReference>
<dbReference type="InterPro" id="IPR008824">
    <property type="entry name" value="RuvB-like_N"/>
</dbReference>
<organism evidence="4">
    <name type="scientific">marine sediment metagenome</name>
    <dbReference type="NCBI Taxonomy" id="412755"/>
    <lineage>
        <taxon>unclassified sequences</taxon>
        <taxon>metagenomes</taxon>
        <taxon>ecological metagenomes</taxon>
    </lineage>
</organism>
<dbReference type="Gene3D" id="3.40.50.300">
    <property type="entry name" value="P-loop containing nucleotide triphosphate hydrolases"/>
    <property type="match status" value="1"/>
</dbReference>
<comment type="caution">
    <text evidence="4">The sequence shown here is derived from an EMBL/GenBank/DDBJ whole genome shotgun (WGS) entry which is preliminary data.</text>
</comment>
<accession>X1LZX0</accession>
<dbReference type="GO" id="GO:0006281">
    <property type="term" value="P:DNA repair"/>
    <property type="evidence" value="ECO:0007669"/>
    <property type="project" value="InterPro"/>
</dbReference>
<dbReference type="PANTHER" id="PTHR42848">
    <property type="match status" value="1"/>
</dbReference>
<dbReference type="AlphaFoldDB" id="X1LZX0"/>
<dbReference type="GO" id="GO:0003677">
    <property type="term" value="F:DNA binding"/>
    <property type="evidence" value="ECO:0007669"/>
    <property type="project" value="InterPro"/>
</dbReference>